<dbReference type="InterPro" id="IPR003010">
    <property type="entry name" value="C-N_Hydrolase"/>
</dbReference>
<feature type="domain" description="CN hydrolase" evidence="2">
    <location>
        <begin position="1"/>
        <end position="245"/>
    </location>
</feature>
<sequence length="517" mass="56729">MKLTVIQLLADDINRFQNTSHRIQQKIREACQEGADLILLPECAYPAYMIGLEKEPDSLSNIPDFLSRMSELAAGNQVYLAVGTAMFEDGVLYNGVAVFDRSGEMIAKAYKSNLWHFDGKWFSQGEPGCVFDTEFGKIGVMVCADGRIPEIARILRLKGAGLILDAVNLVASAGTPDQLTNQQYQFMLQARAKENGVYIAVCDKAGIESSTVTCLGRSMIVTPDGDIAAECSPDKEEMLTYELELKEMPPLKGRRPELYRILAEPIRTLPVTAVIERPYRLSDLECFTAVIRFDCTDEADYVKKAVDGIRRAAILDSRLAVLPEMKEGMGFNAGSMEYLCSHTPDHICAVTAYGTDGGGKRAVVFNADGIKGELPASHIDGSGDADEIRVLELFPGCCVAAVFGEEMEIPEIARVAMLKGADILIWFDRKNTGDTMKMMQTRAAENKVFVLRTTPCGSMDYSLGVNPDGGKLFTTFCTLEQTASGMIHTSLSKSKEVVPGTNIVYGRNPNYYKELTI</sequence>
<dbReference type="CDD" id="cd07197">
    <property type="entry name" value="nitrilase"/>
    <property type="match status" value="1"/>
</dbReference>
<accession>A0AAW5BZ54</accession>
<evidence type="ECO:0000313" key="5">
    <source>
        <dbReference type="Proteomes" id="UP000669239"/>
    </source>
</evidence>
<evidence type="ECO:0000259" key="2">
    <source>
        <dbReference type="PROSITE" id="PS50263"/>
    </source>
</evidence>
<evidence type="ECO:0000313" key="6">
    <source>
        <dbReference type="Proteomes" id="UP001299608"/>
    </source>
</evidence>
<dbReference type="Proteomes" id="UP001299608">
    <property type="component" value="Unassembled WGS sequence"/>
</dbReference>
<dbReference type="Proteomes" id="UP000669239">
    <property type="component" value="Unassembled WGS sequence"/>
</dbReference>
<dbReference type="PANTHER" id="PTHR43674:SF2">
    <property type="entry name" value="BETA-UREIDOPROPIONASE"/>
    <property type="match status" value="1"/>
</dbReference>
<dbReference type="GO" id="GO:0016811">
    <property type="term" value="F:hydrolase activity, acting on carbon-nitrogen (but not peptide) bonds, in linear amides"/>
    <property type="evidence" value="ECO:0007669"/>
    <property type="project" value="TreeGrafter"/>
</dbReference>
<keyword evidence="1" id="KW-0378">Hydrolase</keyword>
<comment type="caution">
    <text evidence="3">The sequence shown here is derived from an EMBL/GenBank/DDBJ whole genome shotgun (WGS) entry which is preliminary data.</text>
</comment>
<reference evidence="4 5" key="1">
    <citation type="journal article" date="2020" name="Cell Host Microbe">
        <title>Functional and Genomic Variation between Human-Derived Isolates of Lachnospiraceae Reveals Inter- and Intra-Species Diversity.</title>
        <authorList>
            <person name="Sorbara M.T."/>
            <person name="Littmann E.R."/>
            <person name="Fontana E."/>
            <person name="Moody T.U."/>
            <person name="Kohout C.E."/>
            <person name="Gjonbalaj M."/>
            <person name="Eaton V."/>
            <person name="Seok R."/>
            <person name="Leiner I.M."/>
            <person name="Pamer E.G."/>
        </authorList>
    </citation>
    <scope>NUCLEOTIDE SEQUENCE [LARGE SCALE GENOMIC DNA]</scope>
    <source>
        <strain evidence="4 5">MSK.1.17</strain>
    </source>
</reference>
<dbReference type="SUPFAM" id="SSF56317">
    <property type="entry name" value="Carbon-nitrogen hydrolase"/>
    <property type="match status" value="2"/>
</dbReference>
<dbReference type="PROSITE" id="PS50263">
    <property type="entry name" value="CN_HYDROLASE"/>
    <property type="match status" value="1"/>
</dbReference>
<name>A0AAW5BZ54_9FIRM</name>
<dbReference type="EMBL" id="JAKNGE010000016">
    <property type="protein sequence ID" value="MCG4746562.1"/>
    <property type="molecule type" value="Genomic_DNA"/>
</dbReference>
<organism evidence="3 6">
    <name type="scientific">Enterocloster aldenensis</name>
    <dbReference type="NCBI Taxonomy" id="358742"/>
    <lineage>
        <taxon>Bacteria</taxon>
        <taxon>Bacillati</taxon>
        <taxon>Bacillota</taxon>
        <taxon>Clostridia</taxon>
        <taxon>Lachnospirales</taxon>
        <taxon>Lachnospiraceae</taxon>
        <taxon>Enterocloster</taxon>
    </lineage>
</organism>
<protein>
    <recommendedName>
        <fullName evidence="2">CN hydrolase domain-containing protein</fullName>
    </recommendedName>
</protein>
<evidence type="ECO:0000313" key="3">
    <source>
        <dbReference type="EMBL" id="MCG4746562.1"/>
    </source>
</evidence>
<dbReference type="Pfam" id="PF00795">
    <property type="entry name" value="CN_hydrolase"/>
    <property type="match status" value="2"/>
</dbReference>
<evidence type="ECO:0000256" key="1">
    <source>
        <dbReference type="ARBA" id="ARBA00022801"/>
    </source>
</evidence>
<reference evidence="3" key="3">
    <citation type="submission" date="2022-01" db="EMBL/GenBank/DDBJ databases">
        <title>Collection of gut derived symbiotic bacterial strains cultured from healthy donors.</title>
        <authorList>
            <person name="Lin H."/>
            <person name="Kohout C."/>
            <person name="Waligurski E."/>
            <person name="Pamer E.G."/>
        </authorList>
    </citation>
    <scope>NUCLEOTIDE SEQUENCE</scope>
    <source>
        <strain evidence="3">DFI.6.55</strain>
    </source>
</reference>
<dbReference type="Gene3D" id="3.60.110.10">
    <property type="entry name" value="Carbon-nitrogen hydrolase"/>
    <property type="match status" value="2"/>
</dbReference>
<dbReference type="PANTHER" id="PTHR43674">
    <property type="entry name" value="NITRILASE C965.09-RELATED"/>
    <property type="match status" value="1"/>
</dbReference>
<keyword evidence="5" id="KW-1185">Reference proteome</keyword>
<dbReference type="AlphaFoldDB" id="A0AAW5BZ54"/>
<dbReference type="InterPro" id="IPR036526">
    <property type="entry name" value="C-N_Hydrolase_sf"/>
</dbReference>
<evidence type="ECO:0000313" key="4">
    <source>
        <dbReference type="EMBL" id="NSJ48061.1"/>
    </source>
</evidence>
<dbReference type="InterPro" id="IPR050345">
    <property type="entry name" value="Aliph_Amidase/BUP"/>
</dbReference>
<dbReference type="RefSeq" id="WP_165641338.1">
    <property type="nucleotide sequence ID" value="NZ_JAAITT010000005.1"/>
</dbReference>
<proteinExistence type="predicted"/>
<dbReference type="EMBL" id="JAAITT010000005">
    <property type="protein sequence ID" value="NSJ48061.1"/>
    <property type="molecule type" value="Genomic_DNA"/>
</dbReference>
<gene>
    <name evidence="4" type="ORF">G5B36_05025</name>
    <name evidence="3" type="ORF">L0N08_14160</name>
</gene>
<reference evidence="4" key="2">
    <citation type="submission" date="2020-02" db="EMBL/GenBank/DDBJ databases">
        <authorList>
            <person name="Littmann E."/>
            <person name="Sorbara M."/>
        </authorList>
    </citation>
    <scope>NUCLEOTIDE SEQUENCE</scope>
    <source>
        <strain evidence="4">MSK.1.17</strain>
    </source>
</reference>